<evidence type="ECO:0000313" key="2">
    <source>
        <dbReference type="Proteomes" id="UP001174196"/>
    </source>
</evidence>
<proteinExistence type="predicted"/>
<accession>A0ABT8IN10</accession>
<reference evidence="1" key="1">
    <citation type="submission" date="2022-08" db="EMBL/GenBank/DDBJ databases">
        <title>Polycladomyces zharkentsis sp. nov., a novel thermophilic CMC and starch-degrading bacterium isolated from a geothermal spring in Kazakhstan.</title>
        <authorList>
            <person name="Mashzhan A."/>
            <person name="Kistaubaeva A."/>
            <person name="Javier-Lopez R."/>
            <person name="Birkeland N.-K."/>
        </authorList>
    </citation>
    <scope>NUCLEOTIDE SEQUENCE</scope>
    <source>
        <strain evidence="1">KSR 13</strain>
    </source>
</reference>
<comment type="caution">
    <text evidence="1">The sequence shown here is derived from an EMBL/GenBank/DDBJ whole genome shotgun (WGS) entry which is preliminary data.</text>
</comment>
<sequence length="163" mass="18820">MDASIQTPPFTAYSTDIWYNKKDGNTNSKGVNPLRHSNFINIKKLEGELLLSQKRYDFGCTITTKELIFQKPHTSYHVLLENILGMVPFRLTAYRQTKEKAGDTIVNADFSTQYYKITVKQLRVINRNGKYDRGATDLIVPLDERFIRFVERYAGFTTLPVQS</sequence>
<dbReference type="EMBL" id="JANRHH010000031">
    <property type="protein sequence ID" value="MDN4593762.1"/>
    <property type="molecule type" value="Genomic_DNA"/>
</dbReference>
<dbReference type="Proteomes" id="UP001174196">
    <property type="component" value="Unassembled WGS sequence"/>
</dbReference>
<name>A0ABT8IN10_9BACL</name>
<protein>
    <submittedName>
        <fullName evidence="1">Uncharacterized protein</fullName>
    </submittedName>
</protein>
<gene>
    <name evidence="1" type="ORF">NWF35_07585</name>
</gene>
<organism evidence="1 2">
    <name type="scientific">Polycladomyces subterraneus</name>
    <dbReference type="NCBI Taxonomy" id="1016997"/>
    <lineage>
        <taxon>Bacteria</taxon>
        <taxon>Bacillati</taxon>
        <taxon>Bacillota</taxon>
        <taxon>Bacilli</taxon>
        <taxon>Bacillales</taxon>
        <taxon>Thermoactinomycetaceae</taxon>
        <taxon>Polycladomyces</taxon>
    </lineage>
</organism>
<dbReference type="RefSeq" id="WP_301238448.1">
    <property type="nucleotide sequence ID" value="NZ_JANRHH010000031.1"/>
</dbReference>
<evidence type="ECO:0000313" key="1">
    <source>
        <dbReference type="EMBL" id="MDN4593762.1"/>
    </source>
</evidence>
<keyword evidence="2" id="KW-1185">Reference proteome</keyword>